<feature type="binding site" evidence="13">
    <location>
        <position position="67"/>
    </location>
    <ligand>
        <name>Mg(2+)</name>
        <dbReference type="ChEBI" id="CHEBI:18420"/>
        <label>2</label>
    </ligand>
</feature>
<feature type="active site" evidence="13">
    <location>
        <position position="67"/>
    </location>
</feature>
<evidence type="ECO:0000256" key="12">
    <source>
        <dbReference type="ARBA" id="ARBA00029354"/>
    </source>
</evidence>
<keyword evidence="11 13" id="KW-0234">DNA repair</keyword>
<dbReference type="InterPro" id="IPR036397">
    <property type="entry name" value="RNaseH_sf"/>
</dbReference>
<dbReference type="GO" id="GO:0005737">
    <property type="term" value="C:cytoplasm"/>
    <property type="evidence" value="ECO:0007669"/>
    <property type="project" value="UniProtKB-SubCell"/>
</dbReference>
<dbReference type="FunFam" id="3.30.420.10:FF:000002">
    <property type="entry name" value="Crossover junction endodeoxyribonuclease RuvC"/>
    <property type="match status" value="1"/>
</dbReference>
<feature type="active site" evidence="13">
    <location>
        <position position="7"/>
    </location>
</feature>
<evidence type="ECO:0000256" key="6">
    <source>
        <dbReference type="ARBA" id="ARBA00022763"/>
    </source>
</evidence>
<dbReference type="GO" id="GO:0006310">
    <property type="term" value="P:DNA recombination"/>
    <property type="evidence" value="ECO:0007669"/>
    <property type="project" value="UniProtKB-UniRule"/>
</dbReference>
<dbReference type="EMBL" id="MFZG01000042">
    <property type="protein sequence ID" value="OGK15060.1"/>
    <property type="molecule type" value="Genomic_DNA"/>
</dbReference>
<keyword evidence="6 13" id="KW-0227">DNA damage</keyword>
<evidence type="ECO:0000256" key="3">
    <source>
        <dbReference type="ARBA" id="ARBA00022722"/>
    </source>
</evidence>
<feature type="active site" evidence="13">
    <location>
        <position position="140"/>
    </location>
</feature>
<evidence type="ECO:0000313" key="16">
    <source>
        <dbReference type="Proteomes" id="UP000177208"/>
    </source>
</evidence>
<gene>
    <name evidence="13" type="primary">ruvC</name>
    <name evidence="15" type="ORF">A2774_00755</name>
</gene>
<keyword evidence="10 13" id="KW-0233">DNA recombination</keyword>
<keyword evidence="8 13" id="KW-0460">Magnesium</keyword>
<keyword evidence="5 13" id="KW-0255">Endonuclease</keyword>
<evidence type="ECO:0000256" key="14">
    <source>
        <dbReference type="NCBIfam" id="TIGR00228"/>
    </source>
</evidence>
<evidence type="ECO:0000256" key="9">
    <source>
        <dbReference type="ARBA" id="ARBA00023125"/>
    </source>
</evidence>
<keyword evidence="2 13" id="KW-0963">Cytoplasm</keyword>
<evidence type="ECO:0000256" key="10">
    <source>
        <dbReference type="ARBA" id="ARBA00023172"/>
    </source>
</evidence>
<dbReference type="PRINTS" id="PR00696">
    <property type="entry name" value="RSOLVASERUVC"/>
</dbReference>
<feature type="binding site" evidence="13">
    <location>
        <position position="140"/>
    </location>
    <ligand>
        <name>Mg(2+)</name>
        <dbReference type="ChEBI" id="CHEBI:18420"/>
        <label>1</label>
    </ligand>
</feature>
<evidence type="ECO:0000256" key="4">
    <source>
        <dbReference type="ARBA" id="ARBA00022723"/>
    </source>
</evidence>
<dbReference type="GO" id="GO:0003677">
    <property type="term" value="F:DNA binding"/>
    <property type="evidence" value="ECO:0007669"/>
    <property type="project" value="UniProtKB-KW"/>
</dbReference>
<accession>A0A1F7G867</accession>
<dbReference type="GO" id="GO:0006281">
    <property type="term" value="P:DNA repair"/>
    <property type="evidence" value="ECO:0007669"/>
    <property type="project" value="UniProtKB-UniRule"/>
</dbReference>
<evidence type="ECO:0000256" key="5">
    <source>
        <dbReference type="ARBA" id="ARBA00022759"/>
    </source>
</evidence>
<dbReference type="NCBIfam" id="TIGR00228">
    <property type="entry name" value="ruvC"/>
    <property type="match status" value="1"/>
</dbReference>
<dbReference type="CDD" id="cd16962">
    <property type="entry name" value="RuvC"/>
    <property type="match status" value="1"/>
</dbReference>
<dbReference type="GO" id="GO:0000287">
    <property type="term" value="F:magnesium ion binding"/>
    <property type="evidence" value="ECO:0007669"/>
    <property type="project" value="UniProtKB-UniRule"/>
</dbReference>
<evidence type="ECO:0000256" key="1">
    <source>
        <dbReference type="ARBA" id="ARBA00009518"/>
    </source>
</evidence>
<evidence type="ECO:0000256" key="7">
    <source>
        <dbReference type="ARBA" id="ARBA00022801"/>
    </source>
</evidence>
<comment type="cofactor">
    <cofactor evidence="13">
        <name>Mg(2+)</name>
        <dbReference type="ChEBI" id="CHEBI:18420"/>
    </cofactor>
    <text evidence="13">Binds 2 Mg(2+) ion per subunit.</text>
</comment>
<keyword evidence="9 13" id="KW-0238">DNA-binding</keyword>
<feature type="binding site" evidence="13">
    <location>
        <position position="7"/>
    </location>
    <ligand>
        <name>Mg(2+)</name>
        <dbReference type="ChEBI" id="CHEBI:18420"/>
        <label>1</label>
    </ligand>
</feature>
<dbReference type="SUPFAM" id="SSF53098">
    <property type="entry name" value="Ribonuclease H-like"/>
    <property type="match status" value="1"/>
</dbReference>
<protein>
    <recommendedName>
        <fullName evidence="13 14">Crossover junction endodeoxyribonuclease RuvC</fullName>
        <ecNumber evidence="13 14">3.1.21.10</ecNumber>
    </recommendedName>
    <alternativeName>
        <fullName evidence="13">Holliday junction nuclease RuvC</fullName>
    </alternativeName>
    <alternativeName>
        <fullName evidence="13">Holliday junction resolvase RuvC</fullName>
    </alternativeName>
</protein>
<dbReference type="PANTHER" id="PTHR30194">
    <property type="entry name" value="CROSSOVER JUNCTION ENDODEOXYRIBONUCLEASE RUVC"/>
    <property type="match status" value="1"/>
</dbReference>
<dbReference type="Proteomes" id="UP000177208">
    <property type="component" value="Unassembled WGS sequence"/>
</dbReference>
<keyword evidence="4 13" id="KW-0479">Metal-binding</keyword>
<dbReference type="GO" id="GO:0048476">
    <property type="term" value="C:Holliday junction resolvase complex"/>
    <property type="evidence" value="ECO:0007669"/>
    <property type="project" value="UniProtKB-UniRule"/>
</dbReference>
<comment type="subunit">
    <text evidence="13">Homodimer which binds Holliday junction (HJ) DNA. The HJ becomes 2-fold symmetrical on binding to RuvC with unstacked arms; it has a different conformation from HJ DNA in complex with RuvA. In the full resolvosome a probable DNA-RuvA(4)-RuvB(12)-RuvC(2) complex forms which resolves the HJ.</text>
</comment>
<evidence type="ECO:0000256" key="11">
    <source>
        <dbReference type="ARBA" id="ARBA00023204"/>
    </source>
</evidence>
<reference evidence="15 16" key="1">
    <citation type="journal article" date="2016" name="Nat. Commun.">
        <title>Thousands of microbial genomes shed light on interconnected biogeochemical processes in an aquifer system.</title>
        <authorList>
            <person name="Anantharaman K."/>
            <person name="Brown C.T."/>
            <person name="Hug L.A."/>
            <person name="Sharon I."/>
            <person name="Castelle C.J."/>
            <person name="Probst A.J."/>
            <person name="Thomas B.C."/>
            <person name="Singh A."/>
            <person name="Wilkins M.J."/>
            <person name="Karaoz U."/>
            <person name="Brodie E.L."/>
            <person name="Williams K.H."/>
            <person name="Hubbard S.S."/>
            <person name="Banfield J.F."/>
        </authorList>
    </citation>
    <scope>NUCLEOTIDE SEQUENCE [LARGE SCALE GENOMIC DNA]</scope>
</reference>
<dbReference type="HAMAP" id="MF_00034">
    <property type="entry name" value="RuvC"/>
    <property type="match status" value="1"/>
</dbReference>
<evidence type="ECO:0000256" key="8">
    <source>
        <dbReference type="ARBA" id="ARBA00022842"/>
    </source>
</evidence>
<organism evidence="15 16">
    <name type="scientific">Candidatus Roizmanbacteria bacterium RIFCSPHIGHO2_01_FULL_39_12c</name>
    <dbReference type="NCBI Taxonomy" id="1802031"/>
    <lineage>
        <taxon>Bacteria</taxon>
        <taxon>Candidatus Roizmaniibacteriota</taxon>
    </lineage>
</organism>
<dbReference type="EC" id="3.1.21.10" evidence="13 14"/>
<proteinExistence type="inferred from homology"/>
<dbReference type="Gene3D" id="3.30.420.10">
    <property type="entry name" value="Ribonuclease H-like superfamily/Ribonuclease H"/>
    <property type="match status" value="1"/>
</dbReference>
<evidence type="ECO:0000256" key="13">
    <source>
        <dbReference type="HAMAP-Rule" id="MF_00034"/>
    </source>
</evidence>
<dbReference type="InterPro" id="IPR012337">
    <property type="entry name" value="RNaseH-like_sf"/>
</dbReference>
<sequence>MIVLAIDSGLEKTGYSVFHNKGIDSYLRTSGLLKTDKTIAIEKRLLQIYQKLNKVINEFRPQVIVIEQLFFFKNKKTAIAVSQTQGVIMLLAAQHKIALKLLTPLQIKKTVTGYGQADKLSIRKMVNITLHISKKIKEDDEIDAIACGLAYCYLNKSILY</sequence>
<dbReference type="Pfam" id="PF02075">
    <property type="entry name" value="RuvC"/>
    <property type="match status" value="1"/>
</dbReference>
<name>A0A1F7G867_9BACT</name>
<comment type="catalytic activity">
    <reaction evidence="12 13">
        <text>Endonucleolytic cleavage at a junction such as a reciprocal single-stranded crossover between two homologous DNA duplexes (Holliday junction).</text>
        <dbReference type="EC" id="3.1.21.10"/>
    </reaction>
</comment>
<dbReference type="GO" id="GO:0008821">
    <property type="term" value="F:crossover junction DNA endonuclease activity"/>
    <property type="evidence" value="ECO:0007669"/>
    <property type="project" value="UniProtKB-UniRule"/>
</dbReference>
<comment type="function">
    <text evidence="13">The RuvA-RuvB-RuvC complex processes Holliday junction (HJ) DNA during genetic recombination and DNA repair. Endonuclease that resolves HJ intermediates. Cleaves cruciform DNA by making single-stranded nicks across the HJ at symmetrical positions within the homologous arms, yielding a 5'-phosphate and a 3'-hydroxyl group; requires a central core of homology in the junction. The consensus cleavage sequence is 5'-(A/T)TT(C/G)-3'. Cleavage occurs on the 3'-side of the TT dinucleotide at the point of strand exchange. HJ branch migration catalyzed by RuvA-RuvB allows RuvC to scan DNA until it finds its consensus sequence, where it cleaves and resolves the cruciform DNA.</text>
</comment>
<evidence type="ECO:0000256" key="2">
    <source>
        <dbReference type="ARBA" id="ARBA00022490"/>
    </source>
</evidence>
<keyword evidence="7 13" id="KW-0378">Hydrolase</keyword>
<keyword evidence="3 13" id="KW-0540">Nuclease</keyword>
<comment type="similarity">
    <text evidence="1 13">Belongs to the RuvC family.</text>
</comment>
<dbReference type="PANTHER" id="PTHR30194:SF3">
    <property type="entry name" value="CROSSOVER JUNCTION ENDODEOXYRIBONUCLEASE RUVC"/>
    <property type="match status" value="1"/>
</dbReference>
<evidence type="ECO:0000313" key="15">
    <source>
        <dbReference type="EMBL" id="OGK15060.1"/>
    </source>
</evidence>
<comment type="subcellular location">
    <subcellularLocation>
        <location evidence="13">Cytoplasm</location>
    </subcellularLocation>
</comment>
<comment type="caution">
    <text evidence="15">The sequence shown here is derived from an EMBL/GenBank/DDBJ whole genome shotgun (WGS) entry which is preliminary data.</text>
</comment>
<dbReference type="AlphaFoldDB" id="A0A1F7G867"/>
<dbReference type="InterPro" id="IPR002176">
    <property type="entry name" value="X-over_junc_endoDNase_RuvC"/>
</dbReference>